<evidence type="ECO:0000313" key="2">
    <source>
        <dbReference type="Proteomes" id="UP000812440"/>
    </source>
</evidence>
<dbReference type="AlphaFoldDB" id="A0A8T2K8G0"/>
<sequence>MLLAKHILPLTGMSSLGKGQVHFKDPTVAGVLGYNLGMNINLNLVLLETKFFCYCKLHLGVPSAISLYYLQGTQAAPSINNFPPLPIDLPANVGTQHYITLVCVLKSHLYVE</sequence>
<evidence type="ECO:0000313" key="1">
    <source>
        <dbReference type="EMBL" id="KAG8452868.1"/>
    </source>
</evidence>
<organism evidence="1 2">
    <name type="scientific">Hymenochirus boettgeri</name>
    <name type="common">Congo dwarf clawed frog</name>
    <dbReference type="NCBI Taxonomy" id="247094"/>
    <lineage>
        <taxon>Eukaryota</taxon>
        <taxon>Metazoa</taxon>
        <taxon>Chordata</taxon>
        <taxon>Craniata</taxon>
        <taxon>Vertebrata</taxon>
        <taxon>Euteleostomi</taxon>
        <taxon>Amphibia</taxon>
        <taxon>Batrachia</taxon>
        <taxon>Anura</taxon>
        <taxon>Pipoidea</taxon>
        <taxon>Pipidae</taxon>
        <taxon>Pipinae</taxon>
        <taxon>Hymenochirus</taxon>
    </lineage>
</organism>
<proteinExistence type="predicted"/>
<dbReference type="EMBL" id="JAACNH010000002">
    <property type="protein sequence ID" value="KAG8452868.1"/>
    <property type="molecule type" value="Genomic_DNA"/>
</dbReference>
<gene>
    <name evidence="1" type="ORF">GDO86_004603</name>
</gene>
<comment type="caution">
    <text evidence="1">The sequence shown here is derived from an EMBL/GenBank/DDBJ whole genome shotgun (WGS) entry which is preliminary data.</text>
</comment>
<keyword evidence="2" id="KW-1185">Reference proteome</keyword>
<reference evidence="1" key="1">
    <citation type="thesis" date="2020" institute="ProQuest LLC" country="789 East Eisenhower Parkway, Ann Arbor, MI, USA">
        <title>Comparative Genomics and Chromosome Evolution.</title>
        <authorList>
            <person name="Mudd A.B."/>
        </authorList>
    </citation>
    <scope>NUCLEOTIDE SEQUENCE</scope>
    <source>
        <strain evidence="1">Female2</strain>
        <tissue evidence="1">Blood</tissue>
    </source>
</reference>
<protein>
    <submittedName>
        <fullName evidence="1">Uncharacterized protein</fullName>
    </submittedName>
</protein>
<name>A0A8T2K8G0_9PIPI</name>
<accession>A0A8T2K8G0</accession>
<dbReference type="Proteomes" id="UP000812440">
    <property type="component" value="Chromosome 2"/>
</dbReference>